<dbReference type="EMBL" id="JAWONS010000090">
    <property type="protein sequence ID" value="MDW2796570.1"/>
    <property type="molecule type" value="Genomic_DNA"/>
</dbReference>
<reference evidence="1 2" key="1">
    <citation type="submission" date="2023-10" db="EMBL/GenBank/DDBJ databases">
        <title>A novel Glycoside Hydrolase 43-Like Enzyme from Clostrdium boliviensis is an Endo-xylanase, and a Candidate for Xylooligosaccharides Production from Different Xylan Substrates.</title>
        <authorList>
            <person name="Alvarez M.T."/>
            <person name="Rocabado-Villegas L.R."/>
            <person name="Salas-Veizaga D.M."/>
            <person name="Linares-Pasten J.A."/>
            <person name="Gudmundsdottir E.E."/>
            <person name="Hreggvidsson G.O."/>
            <person name="Adlercreutz P."/>
            <person name="Nordberg Karlsson E."/>
        </authorList>
    </citation>
    <scope>NUCLEOTIDE SEQUENCE [LARGE SCALE GENOMIC DNA]</scope>
    <source>
        <strain evidence="1 2">E-1</strain>
    </source>
</reference>
<gene>
    <name evidence="1" type="ORF">RZO55_03125</name>
</gene>
<evidence type="ECO:0000313" key="2">
    <source>
        <dbReference type="Proteomes" id="UP001276854"/>
    </source>
</evidence>
<sequence>MNIIKKLSCDLRKLARNRGIEIDDIYRNTNGITLQMQKTAYVYSKVRDGLSGASVIFKEVCQIKEESPQIYKQLLWEANKMIDQSDLSKISDQNKEHSFSTSHTSRSLGYHREAYLDWLINSGMNVKAARNYGNWLNKINEYALDNGFTTQSIYEYEDAKDLLTLYYTLIENDGFVSEHKDFFTSLRKYLVYRSEGTIQLGRVQNNTTNQADVSGEKRAAYQDWLVETGMASTAARNYGNWLNKIDFYAVSQGYCNKSFYEIENTDEILSLYNKLCLDEELMTNHRYYFTSLRKYITYRSEGTIQLGRAQAYILNQADATGEKRAAYQDWLVETGMASAAARNYGNWLNKIDFYAIDNGYSDYSVYEIESIDDIWLLHNKLCNDQELMTNHRDYFTSLRKYITYRREINSSNFIEHKENSSIDSRNEQTKHKELIMSAAELDQYSQILCNNFGEGLVINAIGLDKFRMFYEDEFGIEPTSDDDELIRVLKAAGSFIGDRIFPKHDDEQSDLIEQIIREVVETLKEGARCVYLSSVLSRWRQELVDQLNIYNQETLRALIQAQNIHGLVLTDNVLKLAWEKAYPEENVVECLKEVHKGVNYQYLQRKIWYIPLETIKRTLVTSPEIVLVDAETYFYAPNFPATTIELHQLTQLMKAKIDEKGFLVSKDIYNLIHSGCHSLAINTEGYKDWAYRNILKYLLRDEFEFSGSVVSSKGQKLEMYQVYKSFCRDYKHLTVNELEQFSHELGVQIYWESVLTEMIRINANELVNRNQIHFDVEAIDNVLDEMCPEDYIPIKDVGLFLHFPAIEVPWNSFVLESYLLSSDRFTLYHASFSKQEVYGVLIRKNTHFKNYEEVIIDLLAHSNEWTNAQTALQLIVEKGCQARRRWENFDRVLQKAIMYREEIEQKEV</sequence>
<dbReference type="Proteomes" id="UP001276854">
    <property type="component" value="Unassembled WGS sequence"/>
</dbReference>
<accession>A0ABU4GG16</accession>
<comment type="caution">
    <text evidence="1">The sequence shown here is derived from an EMBL/GenBank/DDBJ whole genome shotgun (WGS) entry which is preliminary data.</text>
</comment>
<keyword evidence="2" id="KW-1185">Reference proteome</keyword>
<evidence type="ECO:0000313" key="1">
    <source>
        <dbReference type="EMBL" id="MDW2796570.1"/>
    </source>
</evidence>
<name>A0ABU4GG16_9CLOT</name>
<protein>
    <submittedName>
        <fullName evidence="1">Uncharacterized protein</fullName>
    </submittedName>
</protein>
<organism evidence="1 2">
    <name type="scientific">Clostridium boliviensis</name>
    <dbReference type="NCBI Taxonomy" id="318465"/>
    <lineage>
        <taxon>Bacteria</taxon>
        <taxon>Bacillati</taxon>
        <taxon>Bacillota</taxon>
        <taxon>Clostridia</taxon>
        <taxon>Eubacteriales</taxon>
        <taxon>Clostridiaceae</taxon>
        <taxon>Clostridium</taxon>
    </lineage>
</organism>
<dbReference type="RefSeq" id="WP_318062834.1">
    <property type="nucleotide sequence ID" value="NZ_JAWONS010000090.1"/>
</dbReference>
<proteinExistence type="predicted"/>